<name>A0ABU5Q7Q2_9BACT</name>
<evidence type="ECO:0008006" key="3">
    <source>
        <dbReference type="Google" id="ProtNLM"/>
    </source>
</evidence>
<accession>A0ABU5Q7Q2</accession>
<gene>
    <name evidence="1" type="ORF">VB248_06940</name>
</gene>
<dbReference type="Gene3D" id="3.40.1350.10">
    <property type="match status" value="1"/>
</dbReference>
<keyword evidence="2" id="KW-1185">Reference proteome</keyword>
<evidence type="ECO:0000313" key="2">
    <source>
        <dbReference type="Proteomes" id="UP001302949"/>
    </source>
</evidence>
<dbReference type="InterPro" id="IPR011856">
    <property type="entry name" value="tRNA_endonuc-like_dom_sf"/>
</dbReference>
<dbReference type="Proteomes" id="UP001302949">
    <property type="component" value="Unassembled WGS sequence"/>
</dbReference>
<reference evidence="1 2" key="1">
    <citation type="submission" date="2023-12" db="EMBL/GenBank/DDBJ databases">
        <title>Novel species of the genus Arcicella isolated from rivers.</title>
        <authorList>
            <person name="Lu H."/>
        </authorList>
    </citation>
    <scope>NUCLEOTIDE SEQUENCE [LARGE SCALE GENOMIC DNA]</scope>
    <source>
        <strain evidence="1 2">KCTC 23307</strain>
    </source>
</reference>
<comment type="caution">
    <text evidence="1">The sequence shown here is derived from an EMBL/GenBank/DDBJ whole genome shotgun (WGS) entry which is preliminary data.</text>
</comment>
<protein>
    <recommendedName>
        <fullName evidence="3">PD(D/E)XK endonuclease domain-containing protein</fullName>
    </recommendedName>
</protein>
<proteinExistence type="predicted"/>
<dbReference type="RefSeq" id="WP_323296023.1">
    <property type="nucleotide sequence ID" value="NZ_JAYFUM010000007.1"/>
</dbReference>
<dbReference type="EMBL" id="JAYFUM010000007">
    <property type="protein sequence ID" value="MEA5138860.1"/>
    <property type="molecule type" value="Genomic_DNA"/>
</dbReference>
<organism evidence="1 2">
    <name type="scientific">Arcicella rigui</name>
    <dbReference type="NCBI Taxonomy" id="797020"/>
    <lineage>
        <taxon>Bacteria</taxon>
        <taxon>Pseudomonadati</taxon>
        <taxon>Bacteroidota</taxon>
        <taxon>Cytophagia</taxon>
        <taxon>Cytophagales</taxon>
        <taxon>Flectobacillaceae</taxon>
        <taxon>Arcicella</taxon>
    </lineage>
</organism>
<sequence length="141" mass="16447">MSEFLTRGWNVAIPEVDIGDDIFVVQDDNGTLRRVQVKTSTSTQRQNSFSAKFNVPLPQLRNIANIPVHYVFIVRNNEQWTKPLIIRQDYLLDYLQNFKIGTEHNGNLTLYFSYMEDRVECSGIDFSKYVSDFTDFPLIED</sequence>
<evidence type="ECO:0000313" key="1">
    <source>
        <dbReference type="EMBL" id="MEA5138860.1"/>
    </source>
</evidence>